<reference evidence="7" key="1">
    <citation type="submission" date="2021-06" db="EMBL/GenBank/DDBJ databases">
        <authorList>
            <person name="Kallberg Y."/>
            <person name="Tangrot J."/>
            <person name="Rosling A."/>
        </authorList>
    </citation>
    <scope>NUCLEOTIDE SEQUENCE</scope>
    <source>
        <strain evidence="7">CL551</strain>
    </source>
</reference>
<proteinExistence type="predicted"/>
<dbReference type="GO" id="GO:0000712">
    <property type="term" value="P:resolution of meiotic recombination intermediates"/>
    <property type="evidence" value="ECO:0007669"/>
    <property type="project" value="TreeGrafter"/>
</dbReference>
<evidence type="ECO:0000313" key="6">
    <source>
        <dbReference type="EMBL" id="CAG8541996.1"/>
    </source>
</evidence>
<dbReference type="InterPro" id="IPR027417">
    <property type="entry name" value="P-loop_NTPase"/>
</dbReference>
<dbReference type="Gene3D" id="3.40.50.300">
    <property type="entry name" value="P-loop containing nucleotide triphosphate hydrolases"/>
    <property type="match status" value="1"/>
</dbReference>
<evidence type="ECO:0000256" key="1">
    <source>
        <dbReference type="ARBA" id="ARBA00022741"/>
    </source>
</evidence>
<evidence type="ECO:0000256" key="3">
    <source>
        <dbReference type="ARBA" id="ARBA00022806"/>
    </source>
</evidence>
<feature type="domain" description="DEAD/DEAH-box helicase" evidence="5">
    <location>
        <begin position="41"/>
        <end position="109"/>
    </location>
</feature>
<evidence type="ECO:0000313" key="7">
    <source>
        <dbReference type="EMBL" id="CAG8553302.1"/>
    </source>
</evidence>
<dbReference type="GO" id="GO:0005524">
    <property type="term" value="F:ATP binding"/>
    <property type="evidence" value="ECO:0007669"/>
    <property type="project" value="UniProtKB-KW"/>
</dbReference>
<accession>A0A9N9B2G8</accession>
<dbReference type="Pfam" id="PF00270">
    <property type="entry name" value="DEAD"/>
    <property type="match status" value="1"/>
</dbReference>
<organism evidence="7 8">
    <name type="scientific">Acaulospora morrowiae</name>
    <dbReference type="NCBI Taxonomy" id="94023"/>
    <lineage>
        <taxon>Eukaryota</taxon>
        <taxon>Fungi</taxon>
        <taxon>Fungi incertae sedis</taxon>
        <taxon>Mucoromycota</taxon>
        <taxon>Glomeromycotina</taxon>
        <taxon>Glomeromycetes</taxon>
        <taxon>Diversisporales</taxon>
        <taxon>Acaulosporaceae</taxon>
        <taxon>Acaulospora</taxon>
    </lineage>
</organism>
<dbReference type="InterPro" id="IPR050474">
    <property type="entry name" value="Hel308_SKI2-like"/>
</dbReference>
<keyword evidence="1" id="KW-0547">Nucleotide-binding</keyword>
<keyword evidence="2" id="KW-0378">Hydrolase</keyword>
<dbReference type="PANTHER" id="PTHR47961">
    <property type="entry name" value="DNA POLYMERASE THETA, PUTATIVE (AFU_ORTHOLOGUE AFUA_1G05260)-RELATED"/>
    <property type="match status" value="1"/>
</dbReference>
<dbReference type="AlphaFoldDB" id="A0A9N9B2G8"/>
<dbReference type="SUPFAM" id="SSF52540">
    <property type="entry name" value="P-loop containing nucleoside triphosphate hydrolases"/>
    <property type="match status" value="1"/>
</dbReference>
<dbReference type="GO" id="GO:0016787">
    <property type="term" value="F:hydrolase activity"/>
    <property type="evidence" value="ECO:0007669"/>
    <property type="project" value="UniProtKB-KW"/>
</dbReference>
<protein>
    <submittedName>
        <fullName evidence="6">11281_t:CDS:1</fullName>
    </submittedName>
    <submittedName>
        <fullName evidence="7">366_t:CDS:1</fullName>
    </submittedName>
</protein>
<dbReference type="GO" id="GO:0003678">
    <property type="term" value="F:DNA helicase activity"/>
    <property type="evidence" value="ECO:0007669"/>
    <property type="project" value="TreeGrafter"/>
</dbReference>
<feature type="non-terminal residue" evidence="7">
    <location>
        <position position="1"/>
    </location>
</feature>
<gene>
    <name evidence="6" type="ORF">AMORRO_LOCUS5172</name>
    <name evidence="7" type="ORF">AMORRO_LOCUS5677</name>
</gene>
<keyword evidence="3" id="KW-0347">Helicase</keyword>
<keyword evidence="8" id="KW-1185">Reference proteome</keyword>
<dbReference type="GO" id="GO:0005634">
    <property type="term" value="C:nucleus"/>
    <property type="evidence" value="ECO:0007669"/>
    <property type="project" value="TreeGrafter"/>
</dbReference>
<evidence type="ECO:0000313" key="8">
    <source>
        <dbReference type="Proteomes" id="UP000789342"/>
    </source>
</evidence>
<name>A0A9N9B2G8_9GLOM</name>
<comment type="caution">
    <text evidence="7">The sequence shown here is derived from an EMBL/GenBank/DDBJ whole genome shotgun (WGS) entry which is preliminary data.</text>
</comment>
<evidence type="ECO:0000256" key="2">
    <source>
        <dbReference type="ARBA" id="ARBA00022801"/>
    </source>
</evidence>
<dbReference type="PANTHER" id="PTHR47961:SF4">
    <property type="entry name" value="ACTIVATING SIGNAL COINTEGRATOR 1 COMPLEX SUBUNIT 3"/>
    <property type="match status" value="1"/>
</dbReference>
<dbReference type="InterPro" id="IPR011545">
    <property type="entry name" value="DEAD/DEAH_box_helicase_dom"/>
</dbReference>
<keyword evidence="4" id="KW-0067">ATP-binding</keyword>
<dbReference type="EMBL" id="CAJVPV010003035">
    <property type="protein sequence ID" value="CAG8541996.1"/>
    <property type="molecule type" value="Genomic_DNA"/>
</dbReference>
<dbReference type="OrthoDB" id="3201040at2759"/>
<dbReference type="EMBL" id="CAJVPV010003495">
    <property type="protein sequence ID" value="CAG8553302.1"/>
    <property type="molecule type" value="Genomic_DNA"/>
</dbReference>
<evidence type="ECO:0000259" key="5">
    <source>
        <dbReference type="Pfam" id="PF00270"/>
    </source>
</evidence>
<dbReference type="GO" id="GO:0003676">
    <property type="term" value="F:nucleic acid binding"/>
    <property type="evidence" value="ECO:0007669"/>
    <property type="project" value="InterPro"/>
</dbReference>
<sequence>MAEQVARAPKPRPFSDNEKLIPITDLPDWIRDAFKGAKSLNRIQSKLYPVAFGTDENILLCAPTGSGKTNVAMLCILNEMSKWRQEDGFIDYDKFKVVYIAPMKALVQEV</sequence>
<evidence type="ECO:0000256" key="4">
    <source>
        <dbReference type="ARBA" id="ARBA00022840"/>
    </source>
</evidence>
<dbReference type="Proteomes" id="UP000789342">
    <property type="component" value="Unassembled WGS sequence"/>
</dbReference>